<keyword evidence="2" id="KW-1185">Reference proteome</keyword>
<keyword evidence="1" id="KW-0808">Transferase</keyword>
<dbReference type="GO" id="GO:0008168">
    <property type="term" value="F:methyltransferase activity"/>
    <property type="evidence" value="ECO:0007669"/>
    <property type="project" value="UniProtKB-KW"/>
</dbReference>
<dbReference type="EMBL" id="JAMWYS010000028">
    <property type="protein sequence ID" value="MCO4292935.1"/>
    <property type="molecule type" value="Genomic_DNA"/>
</dbReference>
<dbReference type="RefSeq" id="WP_252587426.1">
    <property type="nucleotide sequence ID" value="NZ_JAMWYS010000028.1"/>
</dbReference>
<dbReference type="SUPFAM" id="SSF53335">
    <property type="entry name" value="S-adenosyl-L-methionine-dependent methyltransferases"/>
    <property type="match status" value="1"/>
</dbReference>
<dbReference type="Pfam" id="PF13489">
    <property type="entry name" value="Methyltransf_23"/>
    <property type="match status" value="1"/>
</dbReference>
<keyword evidence="1" id="KW-0489">Methyltransferase</keyword>
<protein>
    <submittedName>
        <fullName evidence="1">Class I SAM-dependent methyltransferase</fullName>
    </submittedName>
</protein>
<dbReference type="CDD" id="cd02440">
    <property type="entry name" value="AdoMet_MTases"/>
    <property type="match status" value="1"/>
</dbReference>
<comment type="caution">
    <text evidence="1">The sequence shown here is derived from an EMBL/GenBank/DDBJ whole genome shotgun (WGS) entry which is preliminary data.</text>
</comment>
<evidence type="ECO:0000313" key="2">
    <source>
        <dbReference type="Proteomes" id="UP001155182"/>
    </source>
</evidence>
<sequence length="254" mass="29964">METQALENSLTDQEFWSKYWESKTDILHEINSNYVFSALFRKVCAENKITTSIELGGFPGYFSLFLTKYLKRKCTLLDFFILPKIIHELEEFNNVPTGSIRFIEGDLFEATEREKFDLVFSCGLIEHFQDTKDIIRRHIDFLDKDGTLLLTLPNFRGVNGWWQRKFDKENYDKHNINSMDPELLRSIFKELGVEVSEYGYLGKFSIWLENKKEQPILIKGLFKLCWLVGKVITRVIPVESKLMSPYIFIWGKKK</sequence>
<evidence type="ECO:0000313" key="1">
    <source>
        <dbReference type="EMBL" id="MCO4292935.1"/>
    </source>
</evidence>
<dbReference type="InterPro" id="IPR029063">
    <property type="entry name" value="SAM-dependent_MTases_sf"/>
</dbReference>
<organism evidence="1 2">
    <name type="scientific">Solitalea agri</name>
    <dbReference type="NCBI Taxonomy" id="2953739"/>
    <lineage>
        <taxon>Bacteria</taxon>
        <taxon>Pseudomonadati</taxon>
        <taxon>Bacteroidota</taxon>
        <taxon>Sphingobacteriia</taxon>
        <taxon>Sphingobacteriales</taxon>
        <taxon>Sphingobacteriaceae</taxon>
        <taxon>Solitalea</taxon>
    </lineage>
</organism>
<reference evidence="1" key="1">
    <citation type="submission" date="2022-06" db="EMBL/GenBank/DDBJ databases">
        <title>Solitalea sp. MAHUQ-68 isolated from rhizospheric soil.</title>
        <authorList>
            <person name="Huq M.A."/>
        </authorList>
    </citation>
    <scope>NUCLEOTIDE SEQUENCE</scope>
    <source>
        <strain evidence="1">MAHUQ-68</strain>
    </source>
</reference>
<accession>A0A9X2F2E8</accession>
<name>A0A9X2F2E8_9SPHI</name>
<dbReference type="Gene3D" id="3.40.50.150">
    <property type="entry name" value="Vaccinia Virus protein VP39"/>
    <property type="match status" value="1"/>
</dbReference>
<dbReference type="GO" id="GO:0032259">
    <property type="term" value="P:methylation"/>
    <property type="evidence" value="ECO:0007669"/>
    <property type="project" value="UniProtKB-KW"/>
</dbReference>
<gene>
    <name evidence="1" type="ORF">NF867_08685</name>
</gene>
<proteinExistence type="predicted"/>
<dbReference type="Proteomes" id="UP001155182">
    <property type="component" value="Unassembled WGS sequence"/>
</dbReference>
<dbReference type="AlphaFoldDB" id="A0A9X2F2E8"/>